<evidence type="ECO:0000313" key="2">
    <source>
        <dbReference type="EMBL" id="KAH1184436.1"/>
    </source>
</evidence>
<gene>
    <name evidence="2" type="ORF">KIL84_015052</name>
</gene>
<reference evidence="2" key="1">
    <citation type="submission" date="2021-09" db="EMBL/GenBank/DDBJ databases">
        <title>The genome of Mauremys mutica provides insights into the evolution of semi-aquatic lifestyle.</title>
        <authorList>
            <person name="Gong S."/>
            <person name="Gao Y."/>
        </authorList>
    </citation>
    <scope>NUCLEOTIDE SEQUENCE</scope>
    <source>
        <strain evidence="2">MM-2020</strain>
        <tissue evidence="2">Muscle</tissue>
    </source>
</reference>
<organism evidence="2 3">
    <name type="scientific">Mauremys mutica</name>
    <name type="common">yellowpond turtle</name>
    <dbReference type="NCBI Taxonomy" id="74926"/>
    <lineage>
        <taxon>Eukaryota</taxon>
        <taxon>Metazoa</taxon>
        <taxon>Chordata</taxon>
        <taxon>Craniata</taxon>
        <taxon>Vertebrata</taxon>
        <taxon>Euteleostomi</taxon>
        <taxon>Archelosauria</taxon>
        <taxon>Testudinata</taxon>
        <taxon>Testudines</taxon>
        <taxon>Cryptodira</taxon>
        <taxon>Durocryptodira</taxon>
        <taxon>Testudinoidea</taxon>
        <taxon>Geoemydidae</taxon>
        <taxon>Geoemydinae</taxon>
        <taxon>Mauremys</taxon>
    </lineage>
</organism>
<evidence type="ECO:0000313" key="3">
    <source>
        <dbReference type="Proteomes" id="UP000827986"/>
    </source>
</evidence>
<name>A0A9D3XQT9_9SAUR</name>
<dbReference type="EMBL" id="JAHDVG010000465">
    <property type="protein sequence ID" value="KAH1184436.1"/>
    <property type="molecule type" value="Genomic_DNA"/>
</dbReference>
<evidence type="ECO:0000256" key="1">
    <source>
        <dbReference type="SAM" id="MobiDB-lite"/>
    </source>
</evidence>
<protein>
    <submittedName>
        <fullName evidence="2">Uncharacterized protein</fullName>
    </submittedName>
</protein>
<accession>A0A9D3XQT9</accession>
<comment type="caution">
    <text evidence="2">The sequence shown here is derived from an EMBL/GenBank/DDBJ whole genome shotgun (WGS) entry which is preliminary data.</text>
</comment>
<sequence>MYTLQKGRIRKTEIKPNTATPKETRARTSMLHRPAGTPAHSAPGHGGSNSLNRHCYKGWDCGGAAADHLTPQQGALLLQQEPTRNIENVKPQTMGYTMALINT</sequence>
<feature type="region of interest" description="Disordered" evidence="1">
    <location>
        <begin position="1"/>
        <end position="49"/>
    </location>
</feature>
<dbReference type="AlphaFoldDB" id="A0A9D3XQT9"/>
<proteinExistence type="predicted"/>
<dbReference type="Proteomes" id="UP000827986">
    <property type="component" value="Unassembled WGS sequence"/>
</dbReference>
<keyword evidence="3" id="KW-1185">Reference proteome</keyword>